<evidence type="ECO:0000313" key="3">
    <source>
        <dbReference type="EMBL" id="MFC5469284.1"/>
    </source>
</evidence>
<reference evidence="4" key="1">
    <citation type="journal article" date="2019" name="Int. J. Syst. Evol. Microbiol.">
        <title>The Global Catalogue of Microorganisms (GCM) 10K type strain sequencing project: providing services to taxonomists for standard genome sequencing and annotation.</title>
        <authorList>
            <consortium name="The Broad Institute Genomics Platform"/>
            <consortium name="The Broad Institute Genome Sequencing Center for Infectious Disease"/>
            <person name="Wu L."/>
            <person name="Ma J."/>
        </authorList>
    </citation>
    <scope>NUCLEOTIDE SEQUENCE [LARGE SCALE GENOMIC DNA]</scope>
    <source>
        <strain evidence="4">CCUG 57113</strain>
    </source>
</reference>
<dbReference type="Pfam" id="PF18160">
    <property type="entry name" value="SLATT_5"/>
    <property type="match status" value="1"/>
</dbReference>
<proteinExistence type="predicted"/>
<evidence type="ECO:0000256" key="1">
    <source>
        <dbReference type="SAM" id="Phobius"/>
    </source>
</evidence>
<organism evidence="3 4">
    <name type="scientific">Cohnella suwonensis</name>
    <dbReference type="NCBI Taxonomy" id="696072"/>
    <lineage>
        <taxon>Bacteria</taxon>
        <taxon>Bacillati</taxon>
        <taxon>Bacillota</taxon>
        <taxon>Bacilli</taxon>
        <taxon>Bacillales</taxon>
        <taxon>Paenibacillaceae</taxon>
        <taxon>Cohnella</taxon>
    </lineage>
</organism>
<dbReference type="InterPro" id="IPR041115">
    <property type="entry name" value="SLATT_5"/>
</dbReference>
<feature type="transmembrane region" description="Helical" evidence="1">
    <location>
        <begin position="64"/>
        <end position="84"/>
    </location>
</feature>
<evidence type="ECO:0000313" key="4">
    <source>
        <dbReference type="Proteomes" id="UP001596105"/>
    </source>
</evidence>
<name>A0ABW0LTV3_9BACL</name>
<feature type="domain" description="SMODS and SLOG-associating 2TM effector" evidence="2">
    <location>
        <begin position="8"/>
        <end position="189"/>
    </location>
</feature>
<keyword evidence="1" id="KW-0472">Membrane</keyword>
<accession>A0ABW0LTV3</accession>
<dbReference type="NCBIfam" id="NF033631">
    <property type="entry name" value="SLATT_5"/>
    <property type="match status" value="1"/>
</dbReference>
<feature type="transmembrane region" description="Helical" evidence="1">
    <location>
        <begin position="170"/>
        <end position="191"/>
    </location>
</feature>
<keyword evidence="4" id="KW-1185">Reference proteome</keyword>
<protein>
    <submittedName>
        <fullName evidence="3">SLATT domain-containing protein</fullName>
    </submittedName>
</protein>
<evidence type="ECO:0000259" key="2">
    <source>
        <dbReference type="Pfam" id="PF18160"/>
    </source>
</evidence>
<keyword evidence="1" id="KW-0812">Transmembrane</keyword>
<feature type="transmembrane region" description="Helical" evidence="1">
    <location>
        <begin position="36"/>
        <end position="58"/>
    </location>
</feature>
<gene>
    <name evidence="3" type="ORF">ACFPPD_11180</name>
</gene>
<sequence length="193" mass="22328">MNDSNNIERLESLLNKVWLTRKARIKAEERLEQYDFLAQILLNYYTLVITGLSIWCLYDSSNAQLISVLSIIASVLLFGLSIFVTSRNFKGRALAFKSCYIKLDEIYNEGELFKSNISALTTEDLTKLQKKYNEVIYSVENHTPIDYLNVLQNANKIGNKQYVYLLWRKVSFVFFISAVILVPLILVYFVVKA</sequence>
<keyword evidence="1" id="KW-1133">Transmembrane helix</keyword>
<comment type="caution">
    <text evidence="3">The sequence shown here is derived from an EMBL/GenBank/DDBJ whole genome shotgun (WGS) entry which is preliminary data.</text>
</comment>
<dbReference type="RefSeq" id="WP_209749328.1">
    <property type="nucleotide sequence ID" value="NZ_JBHSMH010000030.1"/>
</dbReference>
<dbReference type="EMBL" id="JBHSMH010000030">
    <property type="protein sequence ID" value="MFC5469284.1"/>
    <property type="molecule type" value="Genomic_DNA"/>
</dbReference>
<dbReference type="Proteomes" id="UP001596105">
    <property type="component" value="Unassembled WGS sequence"/>
</dbReference>